<dbReference type="KEGG" id="nia:A8C56_18335"/>
<keyword evidence="2 10" id="KW-0963">Cytoplasm</keyword>
<feature type="binding site" evidence="10">
    <location>
        <position position="261"/>
    </location>
    <ligand>
        <name>K(+)</name>
        <dbReference type="ChEBI" id="CHEBI:29103"/>
    </ligand>
</feature>
<feature type="binding site" evidence="10">
    <location>
        <position position="461"/>
    </location>
    <ligand>
        <name>(6S)-5-formyl-5,6,7,8-tetrahydrofolate</name>
        <dbReference type="ChEBI" id="CHEBI:57457"/>
    </ligand>
</feature>
<gene>
    <name evidence="10" type="primary">mnmE</name>
    <name evidence="10" type="synonym">trmE</name>
    <name evidence="13" type="ORF">A8C56_18335</name>
</gene>
<comment type="function">
    <text evidence="10">Exhibits a very high intrinsic GTPase hydrolysis rate. Involved in the addition of a carboxymethylaminomethyl (cmnm) group at the wobble position (U34) of certain tRNAs, forming tRNA-cmnm(5)s(2)U34.</text>
</comment>
<dbReference type="InterPro" id="IPR027266">
    <property type="entry name" value="TrmE/GcvT-like"/>
</dbReference>
<evidence type="ECO:0000313" key="14">
    <source>
        <dbReference type="Proteomes" id="UP000077667"/>
    </source>
</evidence>
<dbReference type="Gene3D" id="3.40.50.300">
    <property type="entry name" value="P-loop containing nucleotide triphosphate hydrolases"/>
    <property type="match status" value="1"/>
</dbReference>
<dbReference type="GO" id="GO:0046872">
    <property type="term" value="F:metal ion binding"/>
    <property type="evidence" value="ECO:0007669"/>
    <property type="project" value="UniProtKB-KW"/>
</dbReference>
<feature type="binding site" evidence="10">
    <location>
        <position position="259"/>
    </location>
    <ligand>
        <name>K(+)</name>
        <dbReference type="ChEBI" id="CHEBI:29103"/>
    </ligand>
</feature>
<comment type="subcellular location">
    <subcellularLocation>
        <location evidence="10">Cytoplasm</location>
    </subcellularLocation>
</comment>
<comment type="cofactor">
    <cofactor evidence="10">
        <name>K(+)</name>
        <dbReference type="ChEBI" id="CHEBI:29103"/>
    </cofactor>
    <text evidence="10">Binds 1 potassium ion per subunit.</text>
</comment>
<name>A0A1A9I7N6_9BACT</name>
<sequence>MNALAGLGDTIAAIATPPGIGAIGIIRLSGADSILIADKIFKGKKLAGQKSHTVHFGHIVHPVLKDDAGDPELIDEVVVTIFRGPKSYTGEDVVEISGHGSPYILQKILEASITAGARNAKAGEYTQRAFLNGKLDLAQAEAVADLIAADSRAQQHAALQQLRGGFSGDLGKLRDQLINFAALIELELDFSDEDVEFANREQFQELISDLRARVSGLLDSFRLGNVIKNGVSVAIIGKPNAGKSTLLNALLNEERAIVSDIAGTTRDTIEETLNINGVLFRLIDTAGIREHTTDQIESIGIERSKQNAEKAHIILLLTDVTDPDTTPIRWLKPYAGKTITVLNKTDQLRPSGKQISPSAIAISAKQNMGVDILKQRMYDKAVGTTIKTENSIVTNARHYEALSKMMESLNAIEEGMKRHLTGDLLSIDIRRALHYLGEITGQVEVDRDILGTIFGKFCIGK</sequence>
<dbReference type="PROSITE" id="PS51709">
    <property type="entry name" value="G_TRME"/>
    <property type="match status" value="1"/>
</dbReference>
<keyword evidence="9 10" id="KW-0342">GTP-binding</keyword>
<feature type="binding site" evidence="10">
    <location>
        <position position="95"/>
    </location>
    <ligand>
        <name>(6S)-5-formyl-5,6,7,8-tetrahydrofolate</name>
        <dbReference type="ChEBI" id="CHEBI:57457"/>
    </ligand>
</feature>
<dbReference type="PANTHER" id="PTHR42714">
    <property type="entry name" value="TRNA MODIFICATION GTPASE GTPBP3"/>
    <property type="match status" value="1"/>
</dbReference>
<keyword evidence="5 10" id="KW-0547">Nucleotide-binding</keyword>
<dbReference type="GO" id="GO:0005829">
    <property type="term" value="C:cytosol"/>
    <property type="evidence" value="ECO:0007669"/>
    <property type="project" value="TreeGrafter"/>
</dbReference>
<dbReference type="InterPro" id="IPR018948">
    <property type="entry name" value="GTP-bd_TrmE_N"/>
</dbReference>
<accession>A0A1A9I7N6</accession>
<dbReference type="EC" id="3.6.-.-" evidence="10"/>
<dbReference type="GO" id="GO:0030488">
    <property type="term" value="P:tRNA methylation"/>
    <property type="evidence" value="ECO:0007669"/>
    <property type="project" value="TreeGrafter"/>
</dbReference>
<dbReference type="NCBIfam" id="TIGR00450">
    <property type="entry name" value="mnmE_trmE_thdF"/>
    <property type="match status" value="1"/>
</dbReference>
<evidence type="ECO:0000313" key="13">
    <source>
        <dbReference type="EMBL" id="ANH82672.1"/>
    </source>
</evidence>
<keyword evidence="3 10" id="KW-0819">tRNA processing</keyword>
<dbReference type="FunFam" id="3.30.1360.120:FF:000003">
    <property type="entry name" value="tRNA modification GTPase MnmE"/>
    <property type="match status" value="1"/>
</dbReference>
<dbReference type="STRING" id="1176587.A8C56_18335"/>
<feature type="domain" description="TrmE-type G" evidence="12">
    <location>
        <begin position="230"/>
        <end position="382"/>
    </location>
</feature>
<reference evidence="13 14" key="1">
    <citation type="submission" date="2016-05" db="EMBL/GenBank/DDBJ databases">
        <title>Niabella ginsenosidivorans BS26 whole genome sequencing.</title>
        <authorList>
            <person name="Im W.T."/>
            <person name="Siddiqi M.Z."/>
        </authorList>
    </citation>
    <scope>NUCLEOTIDE SEQUENCE [LARGE SCALE GENOMIC DNA]</scope>
    <source>
        <strain evidence="13 14">BS26</strain>
    </source>
</reference>
<dbReference type="InterPro" id="IPR004520">
    <property type="entry name" value="GTPase_MnmE"/>
</dbReference>
<evidence type="ECO:0000256" key="5">
    <source>
        <dbReference type="ARBA" id="ARBA00022741"/>
    </source>
</evidence>
<dbReference type="GO" id="GO:0042802">
    <property type="term" value="F:identical protein binding"/>
    <property type="evidence" value="ECO:0007669"/>
    <property type="project" value="UniProtKB-ARBA"/>
</dbReference>
<feature type="binding site" evidence="10">
    <location>
        <begin position="240"/>
        <end position="245"/>
    </location>
    <ligand>
        <name>GTP</name>
        <dbReference type="ChEBI" id="CHEBI:37565"/>
    </ligand>
</feature>
<evidence type="ECO:0000256" key="11">
    <source>
        <dbReference type="RuleBase" id="RU003313"/>
    </source>
</evidence>
<dbReference type="Pfam" id="PF10396">
    <property type="entry name" value="TrmE_N"/>
    <property type="match status" value="1"/>
</dbReference>
<feature type="binding site" evidence="10">
    <location>
        <position position="264"/>
    </location>
    <ligand>
        <name>K(+)</name>
        <dbReference type="ChEBI" id="CHEBI:29103"/>
    </ligand>
</feature>
<dbReference type="InterPro" id="IPR005225">
    <property type="entry name" value="Small_GTP-bd"/>
</dbReference>
<dbReference type="Gene3D" id="3.30.1360.120">
    <property type="entry name" value="Probable tRNA modification gtpase trme, domain 1"/>
    <property type="match status" value="1"/>
</dbReference>
<evidence type="ECO:0000256" key="9">
    <source>
        <dbReference type="ARBA" id="ARBA00023134"/>
    </source>
</evidence>
<dbReference type="Proteomes" id="UP000077667">
    <property type="component" value="Chromosome"/>
</dbReference>
<dbReference type="InterPro" id="IPR027368">
    <property type="entry name" value="MnmE_dom2"/>
</dbReference>
<dbReference type="GO" id="GO:0003924">
    <property type="term" value="F:GTPase activity"/>
    <property type="evidence" value="ECO:0007669"/>
    <property type="project" value="UniProtKB-UniRule"/>
</dbReference>
<dbReference type="Pfam" id="PF12631">
    <property type="entry name" value="MnmE_helical"/>
    <property type="match status" value="1"/>
</dbReference>
<dbReference type="InterPro" id="IPR025867">
    <property type="entry name" value="MnmE_helical"/>
</dbReference>
<dbReference type="CDD" id="cd04164">
    <property type="entry name" value="trmE"/>
    <property type="match status" value="1"/>
</dbReference>
<dbReference type="NCBIfam" id="TIGR00231">
    <property type="entry name" value="small_GTP"/>
    <property type="match status" value="1"/>
</dbReference>
<comment type="caution">
    <text evidence="10">Lacks conserved residue(s) required for the propagation of feature annotation.</text>
</comment>
<keyword evidence="14" id="KW-1185">Reference proteome</keyword>
<keyword evidence="4 10" id="KW-0479">Metal-binding</keyword>
<dbReference type="GO" id="GO:0002098">
    <property type="term" value="P:tRNA wobble uridine modification"/>
    <property type="evidence" value="ECO:0007669"/>
    <property type="project" value="TreeGrafter"/>
</dbReference>
<evidence type="ECO:0000259" key="12">
    <source>
        <dbReference type="PROSITE" id="PS51709"/>
    </source>
</evidence>
<dbReference type="InterPro" id="IPR027417">
    <property type="entry name" value="P-loop_NTPase"/>
</dbReference>
<evidence type="ECO:0000256" key="4">
    <source>
        <dbReference type="ARBA" id="ARBA00022723"/>
    </source>
</evidence>
<protein>
    <recommendedName>
        <fullName evidence="10">tRNA modification GTPase MnmE</fullName>
        <ecNumber evidence="10">3.6.-.-</ecNumber>
    </recommendedName>
</protein>
<keyword evidence="7 10" id="KW-0460">Magnesium</keyword>
<evidence type="ECO:0000256" key="2">
    <source>
        <dbReference type="ARBA" id="ARBA00022490"/>
    </source>
</evidence>
<evidence type="ECO:0000256" key="3">
    <source>
        <dbReference type="ARBA" id="ARBA00022694"/>
    </source>
</evidence>
<dbReference type="PANTHER" id="PTHR42714:SF2">
    <property type="entry name" value="TRNA MODIFICATION GTPASE GTPBP3, MITOCHONDRIAL"/>
    <property type="match status" value="1"/>
</dbReference>
<feature type="binding site" evidence="10">
    <location>
        <begin position="259"/>
        <end position="265"/>
    </location>
    <ligand>
        <name>GTP</name>
        <dbReference type="ChEBI" id="CHEBI:37565"/>
    </ligand>
</feature>
<comment type="similarity">
    <text evidence="1 10 11">Belongs to the TRAFAC class TrmE-Era-EngA-EngB-Septin-like GTPase superfamily. TrmE GTPase family.</text>
</comment>
<feature type="binding site" evidence="10">
    <location>
        <begin position="284"/>
        <end position="287"/>
    </location>
    <ligand>
        <name>GTP</name>
        <dbReference type="ChEBI" id="CHEBI:37565"/>
    </ligand>
</feature>
<keyword evidence="8 10" id="KW-0630">Potassium</keyword>
<dbReference type="FunFam" id="3.40.50.300:FF:001376">
    <property type="entry name" value="tRNA modification GTPase MnmE"/>
    <property type="match status" value="1"/>
</dbReference>
<dbReference type="EMBL" id="CP015772">
    <property type="protein sequence ID" value="ANH82672.1"/>
    <property type="molecule type" value="Genomic_DNA"/>
</dbReference>
<dbReference type="Pfam" id="PF01926">
    <property type="entry name" value="MMR_HSR1"/>
    <property type="match status" value="1"/>
</dbReference>
<evidence type="ECO:0000256" key="10">
    <source>
        <dbReference type="HAMAP-Rule" id="MF_00379"/>
    </source>
</evidence>
<dbReference type="InterPro" id="IPR031168">
    <property type="entry name" value="G_TrmE"/>
</dbReference>
<keyword evidence="6 10" id="KW-0378">Hydrolase</keyword>
<feature type="binding site" evidence="10">
    <location>
        <position position="244"/>
    </location>
    <ligand>
        <name>Mg(2+)</name>
        <dbReference type="ChEBI" id="CHEBI:18420"/>
    </ligand>
</feature>
<feature type="binding site" evidence="10">
    <location>
        <position position="27"/>
    </location>
    <ligand>
        <name>(6S)-5-formyl-5,6,7,8-tetrahydrofolate</name>
        <dbReference type="ChEBI" id="CHEBI:57457"/>
    </ligand>
</feature>
<dbReference type="InterPro" id="IPR006073">
    <property type="entry name" value="GTP-bd"/>
</dbReference>
<evidence type="ECO:0000256" key="8">
    <source>
        <dbReference type="ARBA" id="ARBA00022958"/>
    </source>
</evidence>
<dbReference type="NCBIfam" id="NF003661">
    <property type="entry name" value="PRK05291.1-3"/>
    <property type="match status" value="1"/>
</dbReference>
<dbReference type="GO" id="GO:0005525">
    <property type="term" value="F:GTP binding"/>
    <property type="evidence" value="ECO:0007669"/>
    <property type="project" value="UniProtKB-UniRule"/>
</dbReference>
<feature type="binding site" evidence="10">
    <location>
        <position position="265"/>
    </location>
    <ligand>
        <name>Mg(2+)</name>
        <dbReference type="ChEBI" id="CHEBI:18420"/>
    </ligand>
</feature>
<evidence type="ECO:0000256" key="7">
    <source>
        <dbReference type="ARBA" id="ARBA00022842"/>
    </source>
</evidence>
<dbReference type="SUPFAM" id="SSF52540">
    <property type="entry name" value="P-loop containing nucleoside triphosphate hydrolases"/>
    <property type="match status" value="1"/>
</dbReference>
<dbReference type="AlphaFoldDB" id="A0A1A9I7N6"/>
<dbReference type="RefSeq" id="WP_067759289.1">
    <property type="nucleotide sequence ID" value="NZ_CP015772.1"/>
</dbReference>
<dbReference type="CDD" id="cd14858">
    <property type="entry name" value="TrmE_N"/>
    <property type="match status" value="1"/>
</dbReference>
<dbReference type="Gene3D" id="1.20.120.430">
    <property type="entry name" value="tRNA modification GTPase MnmE domain 2"/>
    <property type="match status" value="1"/>
</dbReference>
<proteinExistence type="inferred from homology"/>
<feature type="binding site" evidence="10">
    <location>
        <position position="240"/>
    </location>
    <ligand>
        <name>K(+)</name>
        <dbReference type="ChEBI" id="CHEBI:29103"/>
    </ligand>
</feature>
<comment type="subunit">
    <text evidence="10">Homodimer. Heterotetramer of two MnmE and two MnmG subunits.</text>
</comment>
<evidence type="ECO:0000256" key="1">
    <source>
        <dbReference type="ARBA" id="ARBA00011043"/>
    </source>
</evidence>
<dbReference type="OrthoDB" id="9805918at2"/>
<dbReference type="HAMAP" id="MF_00379">
    <property type="entry name" value="GTPase_MnmE"/>
    <property type="match status" value="1"/>
</dbReference>
<organism evidence="13 14">
    <name type="scientific">Niabella ginsenosidivorans</name>
    <dbReference type="NCBI Taxonomy" id="1176587"/>
    <lineage>
        <taxon>Bacteria</taxon>
        <taxon>Pseudomonadati</taxon>
        <taxon>Bacteroidota</taxon>
        <taxon>Chitinophagia</taxon>
        <taxon>Chitinophagales</taxon>
        <taxon>Chitinophagaceae</taxon>
        <taxon>Niabella</taxon>
    </lineage>
</organism>
<feature type="binding site" evidence="10">
    <location>
        <position position="134"/>
    </location>
    <ligand>
        <name>(6S)-5-formyl-5,6,7,8-tetrahydrofolate</name>
        <dbReference type="ChEBI" id="CHEBI:57457"/>
    </ligand>
</feature>
<evidence type="ECO:0000256" key="6">
    <source>
        <dbReference type="ARBA" id="ARBA00022801"/>
    </source>
</evidence>